<dbReference type="InterPro" id="IPR004045">
    <property type="entry name" value="Glutathione_S-Trfase_N"/>
</dbReference>
<dbReference type="SUPFAM" id="SSF47616">
    <property type="entry name" value="GST C-terminal domain-like"/>
    <property type="match status" value="1"/>
</dbReference>
<feature type="domain" description="GST C-terminal" evidence="1">
    <location>
        <begin position="169"/>
        <end position="293"/>
    </location>
</feature>
<dbReference type="Gene3D" id="1.20.1050.10">
    <property type="match status" value="1"/>
</dbReference>
<reference evidence="2 3" key="1">
    <citation type="submission" date="2020-09" db="EMBL/GenBank/DDBJ databases">
        <title>Marinomonas sp. nov., isolated from the cysticercosis algae of Qingdao, China.</title>
        <authorList>
            <person name="Sun X."/>
        </authorList>
    </citation>
    <scope>NUCLEOTIDE SEQUENCE [LARGE SCALE GENOMIC DNA]</scope>
    <source>
        <strain evidence="2 3">SM2066</strain>
    </source>
</reference>
<dbReference type="PANTHER" id="PTHR32419">
    <property type="entry name" value="GLUTATHIONYL-HYDROQUINONE REDUCTASE"/>
    <property type="match status" value="1"/>
</dbReference>
<organism evidence="2 3">
    <name type="scientific">Marinomonas colpomeniae</name>
    <dbReference type="NCBI Taxonomy" id="2774408"/>
    <lineage>
        <taxon>Bacteria</taxon>
        <taxon>Pseudomonadati</taxon>
        <taxon>Pseudomonadota</taxon>
        <taxon>Gammaproteobacteria</taxon>
        <taxon>Oceanospirillales</taxon>
        <taxon>Oceanospirillaceae</taxon>
        <taxon>Marinomonas</taxon>
    </lineage>
</organism>
<dbReference type="PIRSF" id="PIRSF015753">
    <property type="entry name" value="GST"/>
    <property type="match status" value="1"/>
</dbReference>
<name>A0ABR8NUC4_9GAMM</name>
<dbReference type="InterPro" id="IPR036249">
    <property type="entry name" value="Thioredoxin-like_sf"/>
</dbReference>
<dbReference type="InterPro" id="IPR040079">
    <property type="entry name" value="Glutathione_S-Trfase"/>
</dbReference>
<protein>
    <submittedName>
        <fullName evidence="2">Glutathione S-transferase family protein</fullName>
    </submittedName>
</protein>
<dbReference type="SFLD" id="SFLDG01206">
    <property type="entry name" value="Xi.1"/>
    <property type="match status" value="1"/>
</dbReference>
<evidence type="ECO:0000313" key="3">
    <source>
        <dbReference type="Proteomes" id="UP000604161"/>
    </source>
</evidence>
<accession>A0ABR8NUC4</accession>
<dbReference type="InterPro" id="IPR047047">
    <property type="entry name" value="GST_Omega-like_C"/>
</dbReference>
<evidence type="ECO:0000259" key="1">
    <source>
        <dbReference type="PROSITE" id="PS50405"/>
    </source>
</evidence>
<dbReference type="Pfam" id="PF13409">
    <property type="entry name" value="GST_N_2"/>
    <property type="match status" value="1"/>
</dbReference>
<dbReference type="InterPro" id="IPR016639">
    <property type="entry name" value="GST_Omega/GSH"/>
</dbReference>
<dbReference type="InterPro" id="IPR010987">
    <property type="entry name" value="Glutathione-S-Trfase_C-like"/>
</dbReference>
<dbReference type="PANTHER" id="PTHR32419:SF6">
    <property type="entry name" value="GLUTATHIONE S-TRANSFERASE OMEGA-LIKE 1-RELATED"/>
    <property type="match status" value="1"/>
</dbReference>
<dbReference type="CDD" id="cd03190">
    <property type="entry name" value="GST_C_Omega_like"/>
    <property type="match status" value="1"/>
</dbReference>
<dbReference type="EMBL" id="JACYFC010000001">
    <property type="protein sequence ID" value="MBD5769634.1"/>
    <property type="molecule type" value="Genomic_DNA"/>
</dbReference>
<dbReference type="SUPFAM" id="SSF52833">
    <property type="entry name" value="Thioredoxin-like"/>
    <property type="match status" value="1"/>
</dbReference>
<dbReference type="PROSITE" id="PS50405">
    <property type="entry name" value="GST_CTER"/>
    <property type="match status" value="1"/>
</dbReference>
<dbReference type="Proteomes" id="UP000604161">
    <property type="component" value="Unassembled WGS sequence"/>
</dbReference>
<proteinExistence type="predicted"/>
<gene>
    <name evidence="2" type="ORF">IF202_01090</name>
</gene>
<sequence>MGKLVDGKWLEGSVISSDDKGAFDRKPRTFRDVISNDHAVYTPESGRYHLYVSYACPWAHRALIYRELKNLTDHISVSVVHPDMLEKGWSFARHFETAIEGTTKDHLFDSTHLYEVYQKAQPDISTSVTVPILWDKKTNTIVNNESSEIIRILNIAFNELTGNHDDYYPEEHQADIDTWNEAIYESLNNGVYRSGFAKTQAAYNSAVVPLFETLDAIEAHLENREFLVGNTLTEADIRLIPTLLRFDLVYYIHFKCSQKRIADYPRLSRYTKKFYKLDAIKNTTNFEQIKRHYYFSHEDINPHRIIPLIPSLNEEY</sequence>
<keyword evidence="3" id="KW-1185">Reference proteome</keyword>
<evidence type="ECO:0000313" key="2">
    <source>
        <dbReference type="EMBL" id="MBD5769634.1"/>
    </source>
</evidence>
<dbReference type="SFLD" id="SFLDG01148">
    <property type="entry name" value="Xi_(cytGST)"/>
    <property type="match status" value="1"/>
</dbReference>
<dbReference type="InterPro" id="IPR036282">
    <property type="entry name" value="Glutathione-S-Trfase_C_sf"/>
</dbReference>
<dbReference type="RefSeq" id="WP_191593027.1">
    <property type="nucleotide sequence ID" value="NZ_JACYFC010000001.1"/>
</dbReference>
<comment type="caution">
    <text evidence="2">The sequence shown here is derived from an EMBL/GenBank/DDBJ whole genome shotgun (WGS) entry which is preliminary data.</text>
</comment>
<dbReference type="Pfam" id="PF13410">
    <property type="entry name" value="GST_C_2"/>
    <property type="match status" value="1"/>
</dbReference>
<dbReference type="SFLD" id="SFLDS00019">
    <property type="entry name" value="Glutathione_Transferase_(cytos"/>
    <property type="match status" value="1"/>
</dbReference>
<dbReference type="Gene3D" id="3.40.30.10">
    <property type="entry name" value="Glutaredoxin"/>
    <property type="match status" value="1"/>
</dbReference>